<gene>
    <name evidence="2" type="ORF">A1O7_02176</name>
</gene>
<reference evidence="2 3" key="1">
    <citation type="submission" date="2013-03" db="EMBL/GenBank/DDBJ databases">
        <title>The Genome Sequence of Cladophialophora yegresii CBS 114405.</title>
        <authorList>
            <consortium name="The Broad Institute Genomics Platform"/>
            <person name="Cuomo C."/>
            <person name="de Hoog S."/>
            <person name="Gorbushina A."/>
            <person name="Walker B."/>
            <person name="Young S.K."/>
            <person name="Zeng Q."/>
            <person name="Gargeya S."/>
            <person name="Fitzgerald M."/>
            <person name="Haas B."/>
            <person name="Abouelleil A."/>
            <person name="Allen A.W."/>
            <person name="Alvarado L."/>
            <person name="Arachchi H.M."/>
            <person name="Berlin A.M."/>
            <person name="Chapman S.B."/>
            <person name="Gainer-Dewar J."/>
            <person name="Goldberg J."/>
            <person name="Griggs A."/>
            <person name="Gujja S."/>
            <person name="Hansen M."/>
            <person name="Howarth C."/>
            <person name="Imamovic A."/>
            <person name="Ireland A."/>
            <person name="Larimer J."/>
            <person name="McCowan C."/>
            <person name="Murphy C."/>
            <person name="Pearson M."/>
            <person name="Poon T.W."/>
            <person name="Priest M."/>
            <person name="Roberts A."/>
            <person name="Saif S."/>
            <person name="Shea T."/>
            <person name="Sisk P."/>
            <person name="Sykes S."/>
            <person name="Wortman J."/>
            <person name="Nusbaum C."/>
            <person name="Birren B."/>
        </authorList>
    </citation>
    <scope>NUCLEOTIDE SEQUENCE [LARGE SCALE GENOMIC DNA]</scope>
    <source>
        <strain evidence="2 3">CBS 114405</strain>
    </source>
</reference>
<dbReference type="Gene3D" id="3.40.50.1820">
    <property type="entry name" value="alpha/beta hydrolase"/>
    <property type="match status" value="1"/>
</dbReference>
<dbReference type="GO" id="GO:0016020">
    <property type="term" value="C:membrane"/>
    <property type="evidence" value="ECO:0007669"/>
    <property type="project" value="TreeGrafter"/>
</dbReference>
<dbReference type="Pfam" id="PF00561">
    <property type="entry name" value="Abhydrolase_1"/>
    <property type="match status" value="1"/>
</dbReference>
<evidence type="ECO:0000259" key="1">
    <source>
        <dbReference type="Pfam" id="PF00561"/>
    </source>
</evidence>
<dbReference type="EMBL" id="AMGW01000002">
    <property type="protein sequence ID" value="EXJ61746.1"/>
    <property type="molecule type" value="Genomic_DNA"/>
</dbReference>
<dbReference type="HOGENOM" id="CLU_020336_50_3_1"/>
<comment type="caution">
    <text evidence="2">The sequence shown here is derived from an EMBL/GenBank/DDBJ whole genome shotgun (WGS) entry which is preliminary data.</text>
</comment>
<dbReference type="PRINTS" id="PR00111">
    <property type="entry name" value="ABHYDROLASE"/>
</dbReference>
<dbReference type="InterPro" id="IPR050266">
    <property type="entry name" value="AB_hydrolase_sf"/>
</dbReference>
<dbReference type="AlphaFoldDB" id="W9WB30"/>
<dbReference type="PANTHER" id="PTHR43798:SF5">
    <property type="entry name" value="MONOACYLGLYCEROL LIPASE ABHD6"/>
    <property type="match status" value="1"/>
</dbReference>
<dbReference type="STRING" id="1182544.W9WB30"/>
<dbReference type="InterPro" id="IPR029058">
    <property type="entry name" value="AB_hydrolase_fold"/>
</dbReference>
<accession>W9WB30</accession>
<dbReference type="VEuPathDB" id="FungiDB:A1O7_02176"/>
<dbReference type="InterPro" id="IPR000073">
    <property type="entry name" value="AB_hydrolase_1"/>
</dbReference>
<evidence type="ECO:0000313" key="2">
    <source>
        <dbReference type="EMBL" id="EXJ61746.1"/>
    </source>
</evidence>
<dbReference type="SUPFAM" id="SSF53474">
    <property type="entry name" value="alpha/beta-Hydrolases"/>
    <property type="match status" value="1"/>
</dbReference>
<dbReference type="OrthoDB" id="408373at2759"/>
<keyword evidence="3" id="KW-1185">Reference proteome</keyword>
<name>W9WB30_9EURO</name>
<dbReference type="PANTHER" id="PTHR43798">
    <property type="entry name" value="MONOACYLGLYCEROL LIPASE"/>
    <property type="match status" value="1"/>
</dbReference>
<organism evidence="2 3">
    <name type="scientific">Cladophialophora yegresii CBS 114405</name>
    <dbReference type="NCBI Taxonomy" id="1182544"/>
    <lineage>
        <taxon>Eukaryota</taxon>
        <taxon>Fungi</taxon>
        <taxon>Dikarya</taxon>
        <taxon>Ascomycota</taxon>
        <taxon>Pezizomycotina</taxon>
        <taxon>Eurotiomycetes</taxon>
        <taxon>Chaetothyriomycetidae</taxon>
        <taxon>Chaetothyriales</taxon>
        <taxon>Herpotrichiellaceae</taxon>
        <taxon>Cladophialophora</taxon>
    </lineage>
</organism>
<feature type="domain" description="AB hydrolase-1" evidence="1">
    <location>
        <begin position="28"/>
        <end position="160"/>
    </location>
</feature>
<dbReference type="GO" id="GO:0047372">
    <property type="term" value="F:monoacylglycerol lipase activity"/>
    <property type="evidence" value="ECO:0007669"/>
    <property type="project" value="TreeGrafter"/>
</dbReference>
<protein>
    <recommendedName>
        <fullName evidence="1">AB hydrolase-1 domain-containing protein</fullName>
    </recommendedName>
</protein>
<dbReference type="Proteomes" id="UP000019473">
    <property type="component" value="Unassembled WGS sequence"/>
</dbReference>
<dbReference type="RefSeq" id="XP_007754400.1">
    <property type="nucleotide sequence ID" value="XM_007756210.1"/>
</dbReference>
<dbReference type="GO" id="GO:0046464">
    <property type="term" value="P:acylglycerol catabolic process"/>
    <property type="evidence" value="ECO:0007669"/>
    <property type="project" value="TreeGrafter"/>
</dbReference>
<proteinExistence type="predicted"/>
<sequence length="267" mass="29090">MPFATVNDHSLHYTDIAPLSSSQPSPRTLIFVHGLGSTQNYYFPIFPYLTSYRCIIFDNYGAGRSNFKAGTETSIESVGKDVLALLDHLKVDKAIVVGYSMGGMVPTQLASTSPSRVEAAILIGPVHPSPQVAEVFKQRVPKVQSEGMESMANTIPNAATGPQATALQKAFIREQLLAQDPQGYIANCRAIERATPPLYHDVRVPALIIAGEVDKSAPLEGCKLIFESLGSEKTRKRLEVLQGVGHWHCVEAPDEVGRLVREFVEGM</sequence>
<dbReference type="eggNOG" id="KOG1455">
    <property type="taxonomic scope" value="Eukaryota"/>
</dbReference>
<dbReference type="GeneID" id="19176785"/>
<evidence type="ECO:0000313" key="3">
    <source>
        <dbReference type="Proteomes" id="UP000019473"/>
    </source>
</evidence>